<evidence type="ECO:0000313" key="2">
    <source>
        <dbReference type="EMBL" id="MBB6107632.1"/>
    </source>
</evidence>
<feature type="domain" description="N-acetyltransferase" evidence="1">
    <location>
        <begin position="52"/>
        <end position="205"/>
    </location>
</feature>
<dbReference type="Gene3D" id="3.40.630.30">
    <property type="match status" value="1"/>
</dbReference>
<dbReference type="SUPFAM" id="SSF55729">
    <property type="entry name" value="Acyl-CoA N-acyltransferases (Nat)"/>
    <property type="match status" value="1"/>
</dbReference>
<sequence>MTNLSDVAQKGLGQMAAGITKRQTRKILAYYSIAFNLLFIKREQTMTTDYRLIIKPTNIADLEHFFQFQLDDEAIYLAAFTPKDPADKKAYIDKISNALSKPTTTMRTIFVNDNIVGSVAKFDMEGEAHITYWIDKAYWGKGVTTQAFKEFLIIETTRPIFGSAAFDNFASQRVMEKCGFEKIGTDKGFANARNAEIEEFIYKLI</sequence>
<comment type="caution">
    <text evidence="2">The sequence shown here is derived from an EMBL/GenBank/DDBJ whole genome shotgun (WGS) entry which is preliminary data.</text>
</comment>
<proteinExistence type="predicted"/>
<dbReference type="Pfam" id="PF13302">
    <property type="entry name" value="Acetyltransf_3"/>
    <property type="match status" value="1"/>
</dbReference>
<protein>
    <submittedName>
        <fullName evidence="2">RimJ/RimL family protein N-acetyltransferase</fullName>
    </submittedName>
</protein>
<dbReference type="InterPro" id="IPR016181">
    <property type="entry name" value="Acyl_CoA_acyltransferase"/>
</dbReference>
<dbReference type="PROSITE" id="PS51186">
    <property type="entry name" value="GNAT"/>
    <property type="match status" value="1"/>
</dbReference>
<accession>A0ABR6PD18</accession>
<gene>
    <name evidence="2" type="ORF">HDF23_000362</name>
</gene>
<organism evidence="2 3">
    <name type="scientific">Mucilaginibacter lappiensis</name>
    <dbReference type="NCBI Taxonomy" id="354630"/>
    <lineage>
        <taxon>Bacteria</taxon>
        <taxon>Pseudomonadati</taxon>
        <taxon>Bacteroidota</taxon>
        <taxon>Sphingobacteriia</taxon>
        <taxon>Sphingobacteriales</taxon>
        <taxon>Sphingobacteriaceae</taxon>
        <taxon>Mucilaginibacter</taxon>
    </lineage>
</organism>
<dbReference type="EMBL" id="JACHCB010000001">
    <property type="protein sequence ID" value="MBB6107632.1"/>
    <property type="molecule type" value="Genomic_DNA"/>
</dbReference>
<name>A0ABR6PD18_9SPHI</name>
<dbReference type="RefSeq" id="WP_245834602.1">
    <property type="nucleotide sequence ID" value="NZ_FTMG01000001.1"/>
</dbReference>
<dbReference type="Proteomes" id="UP000541583">
    <property type="component" value="Unassembled WGS sequence"/>
</dbReference>
<dbReference type="PANTHER" id="PTHR43328:SF1">
    <property type="entry name" value="N-ACETYLTRANSFERASE DOMAIN-CONTAINING PROTEIN"/>
    <property type="match status" value="1"/>
</dbReference>
<evidence type="ECO:0000313" key="3">
    <source>
        <dbReference type="Proteomes" id="UP000541583"/>
    </source>
</evidence>
<dbReference type="PANTHER" id="PTHR43328">
    <property type="entry name" value="ACETYLTRANSFERASE-RELATED"/>
    <property type="match status" value="1"/>
</dbReference>
<dbReference type="InterPro" id="IPR000182">
    <property type="entry name" value="GNAT_dom"/>
</dbReference>
<reference evidence="2 3" key="1">
    <citation type="submission" date="2020-08" db="EMBL/GenBank/DDBJ databases">
        <title>Genomic Encyclopedia of Type Strains, Phase IV (KMG-V): Genome sequencing to study the core and pangenomes of soil and plant-associated prokaryotes.</title>
        <authorList>
            <person name="Whitman W."/>
        </authorList>
    </citation>
    <scope>NUCLEOTIDE SEQUENCE [LARGE SCALE GENOMIC DNA]</scope>
    <source>
        <strain evidence="2 3">ANJLi2</strain>
    </source>
</reference>
<evidence type="ECO:0000259" key="1">
    <source>
        <dbReference type="PROSITE" id="PS51186"/>
    </source>
</evidence>
<keyword evidence="3" id="KW-1185">Reference proteome</keyword>